<name>A0A2T3XQ88_9BURK</name>
<dbReference type="Proteomes" id="UP000240638">
    <property type="component" value="Unassembled WGS sequence"/>
</dbReference>
<protein>
    <submittedName>
        <fullName evidence="1">Uncharacterized protein</fullName>
    </submittedName>
</protein>
<reference evidence="1 2" key="1">
    <citation type="submission" date="2018-03" db="EMBL/GenBank/DDBJ databases">
        <title>Whole genome analyses suggest that Burkholderia sensu lato contains two further novel genera in the rhizoxinica-symbiotica group Mycetohabitans gen. nov., and Trinickia gen. nov.: implications for the evolution of diazotrophy and nodulation in the Burkholderiaceae.</title>
        <authorList>
            <person name="Estrada De Los Santos P."/>
            <person name="Palmer M."/>
            <person name="Chavez-Ramirez B."/>
            <person name="Steenkamp E.T."/>
            <person name="Hirsch A.M."/>
            <person name="Manyaka P."/>
            <person name="Maluk M."/>
            <person name="Lafos M."/>
            <person name="Crook M."/>
            <person name="Gross E."/>
            <person name="Simon M.F."/>
            <person name="Bueno Dos Reis Junior F."/>
            <person name="Poole P.S."/>
            <person name="Venter S.N."/>
            <person name="James E.K."/>
        </authorList>
    </citation>
    <scope>NUCLEOTIDE SEQUENCE [LARGE SCALE GENOMIC DNA]</scope>
    <source>
        <strain evidence="1 2">JPY-366</strain>
    </source>
</reference>
<proteinExistence type="predicted"/>
<dbReference type="EMBL" id="PYUC01000011">
    <property type="protein sequence ID" value="PTB18690.1"/>
    <property type="molecule type" value="Genomic_DNA"/>
</dbReference>
<dbReference type="AlphaFoldDB" id="A0A2T3XQ88"/>
<comment type="caution">
    <text evidence="1">The sequence shown here is derived from an EMBL/GenBank/DDBJ whole genome shotgun (WGS) entry which is preliminary data.</text>
</comment>
<evidence type="ECO:0000313" key="1">
    <source>
        <dbReference type="EMBL" id="PTB18690.1"/>
    </source>
</evidence>
<gene>
    <name evidence="1" type="ORF">C9I57_22060</name>
</gene>
<sequence>MRRAHAGCVWGTSADRVDIDADVRFMRMRSSVNSRRRPRSADSVHSRLAREASVAACATPPRFSSFCRFSFDRPPMKLVRQSSRVPCGMLPHPDAIPLSLLFAGRADR</sequence>
<accession>A0A2T3XQ88</accession>
<evidence type="ECO:0000313" key="2">
    <source>
        <dbReference type="Proteomes" id="UP000240638"/>
    </source>
</evidence>
<organism evidence="1 2">
    <name type="scientific">Trinickia symbiotica</name>
    <dbReference type="NCBI Taxonomy" id="863227"/>
    <lineage>
        <taxon>Bacteria</taxon>
        <taxon>Pseudomonadati</taxon>
        <taxon>Pseudomonadota</taxon>
        <taxon>Betaproteobacteria</taxon>
        <taxon>Burkholderiales</taxon>
        <taxon>Burkholderiaceae</taxon>
        <taxon>Trinickia</taxon>
    </lineage>
</organism>